<dbReference type="GO" id="GO:0016671">
    <property type="term" value="F:oxidoreductase activity, acting on a sulfur group of donors, disulfide as acceptor"/>
    <property type="evidence" value="ECO:0007669"/>
    <property type="project" value="InterPro"/>
</dbReference>
<evidence type="ECO:0000256" key="1">
    <source>
        <dbReference type="ARBA" id="ARBA00004613"/>
    </source>
</evidence>
<keyword evidence="5" id="KW-0732">Signal</keyword>
<reference evidence="8" key="2">
    <citation type="submission" date="2025-09" db="UniProtKB">
        <authorList>
            <consortium name="Ensembl"/>
        </authorList>
    </citation>
    <scope>IDENTIFICATION</scope>
</reference>
<evidence type="ECO:0000256" key="5">
    <source>
        <dbReference type="ARBA" id="ARBA00022729"/>
    </source>
</evidence>
<dbReference type="AlphaFoldDB" id="A0A8C4Y3K6"/>
<dbReference type="Ensembl" id="ENSGEVT00005017931.1">
    <property type="protein sequence ID" value="ENSGEVP00005017066.1"/>
    <property type="gene ID" value="ENSGEVG00005011918.1"/>
</dbReference>
<comment type="subcellular location">
    <subcellularLocation>
        <location evidence="1">Secreted</location>
    </subcellularLocation>
</comment>
<evidence type="ECO:0000256" key="3">
    <source>
        <dbReference type="ARBA" id="ARBA00011615"/>
    </source>
</evidence>
<dbReference type="GO" id="GO:0005576">
    <property type="term" value="C:extracellular region"/>
    <property type="evidence" value="ECO:0007669"/>
    <property type="project" value="UniProtKB-SubCell"/>
</dbReference>
<keyword evidence="6" id="KW-0325">Glycoprotein</keyword>
<reference evidence="8" key="1">
    <citation type="submission" date="2025-08" db="UniProtKB">
        <authorList>
            <consortium name="Ensembl"/>
        </authorList>
    </citation>
    <scope>IDENTIFICATION</scope>
</reference>
<evidence type="ECO:0000313" key="8">
    <source>
        <dbReference type="Ensembl" id="ENSGEVP00005017066.1"/>
    </source>
</evidence>
<evidence type="ECO:0000256" key="2">
    <source>
        <dbReference type="ARBA" id="ARBA00005679"/>
    </source>
</evidence>
<keyword evidence="4" id="KW-0964">Secreted</keyword>
<evidence type="ECO:0000256" key="7">
    <source>
        <dbReference type="ARBA" id="ARBA00059163"/>
    </source>
</evidence>
<accession>A0A8C4Y3K6</accession>
<name>A0A8C4Y3K6_9SAUR</name>
<evidence type="ECO:0000256" key="4">
    <source>
        <dbReference type="ARBA" id="ARBA00022525"/>
    </source>
</evidence>
<dbReference type="Proteomes" id="UP000694390">
    <property type="component" value="Unassembled WGS sequence"/>
</dbReference>
<protein>
    <submittedName>
        <fullName evidence="8">Uncharacterized protein</fullName>
    </submittedName>
</protein>
<comment type="function">
    <text evidence="7">Lysosomal thiol reductase that can reduce protein disulfide bonds. May facilitate the complete unfolding of proteins destined for lysosomal degradation. Plays an important role in antigen processing. Facilitates the generation of MHC class II-restricted epitodes from disulfide bond-containing antigen by the endocytic reduction of disulfide bonds. Also facilitates MHC class I-restricted recognition of exogenous antigens containing disulfide bonds by CD8+ T-cells or crosspresentation.</text>
</comment>
<comment type="similarity">
    <text evidence="2">Belongs to the GILT family.</text>
</comment>
<dbReference type="PANTHER" id="PTHR13234">
    <property type="entry name" value="GAMMA-INTERFERON INDUCIBLE LYSOSOMAL THIOL REDUCTASE GILT"/>
    <property type="match status" value="1"/>
</dbReference>
<organism evidence="8 9">
    <name type="scientific">Gopherus evgoodei</name>
    <name type="common">Goodes thornscrub tortoise</name>
    <dbReference type="NCBI Taxonomy" id="1825980"/>
    <lineage>
        <taxon>Eukaryota</taxon>
        <taxon>Metazoa</taxon>
        <taxon>Chordata</taxon>
        <taxon>Craniata</taxon>
        <taxon>Vertebrata</taxon>
        <taxon>Euteleostomi</taxon>
        <taxon>Archelosauria</taxon>
        <taxon>Testudinata</taxon>
        <taxon>Testudines</taxon>
        <taxon>Cryptodira</taxon>
        <taxon>Durocryptodira</taxon>
        <taxon>Testudinoidea</taxon>
        <taxon>Testudinidae</taxon>
        <taxon>Gopherus</taxon>
    </lineage>
</organism>
<dbReference type="OrthoDB" id="958254at2759"/>
<evidence type="ECO:0000256" key="6">
    <source>
        <dbReference type="ARBA" id="ARBA00023180"/>
    </source>
</evidence>
<keyword evidence="9" id="KW-1185">Reference proteome</keyword>
<comment type="subunit">
    <text evidence="3">Dimer; disulfide-linked.</text>
</comment>
<dbReference type="InterPro" id="IPR004911">
    <property type="entry name" value="Interferon-induced_GILT"/>
</dbReference>
<evidence type="ECO:0000313" key="9">
    <source>
        <dbReference type="Proteomes" id="UP000694390"/>
    </source>
</evidence>
<dbReference type="GeneTree" id="ENSGT00990000213194"/>
<sequence length="219" mass="24255">METLGRATPLRDRLTAWCSMNAFIKKKKKKIQAFQSGDRVCHPVWAVLSLSLCLACHGFLAAQLFPTWLMLNSNKSSTLAPAGNRRRRTSSGSSNLSMHGVKNIVQCFLVIFWVKSGMSVVDSPAACLQRYTLTAQLAEIMGCMNGERGNKLMHHNTQLLEALKPPHKYMPEILLDGEDMDERKPAVCKDKGLSPAIPKTESLPEFLLPAHQNLAPQLG</sequence>
<dbReference type="GO" id="GO:0005764">
    <property type="term" value="C:lysosome"/>
    <property type="evidence" value="ECO:0007669"/>
    <property type="project" value="TreeGrafter"/>
</dbReference>
<proteinExistence type="inferred from homology"/>
<dbReference type="PANTHER" id="PTHR13234:SF8">
    <property type="entry name" value="GAMMA-INTERFERON-INDUCIBLE LYSOSOMAL THIOL REDUCTASE"/>
    <property type="match status" value="1"/>
</dbReference>